<reference evidence="2" key="1">
    <citation type="journal article" date="2021" name="J Fungi (Basel)">
        <title>Virulence traits and population genomics of the black yeast Aureobasidium melanogenum.</title>
        <authorList>
            <person name="Cernosa A."/>
            <person name="Sun X."/>
            <person name="Gostincar C."/>
            <person name="Fang C."/>
            <person name="Gunde-Cimerman N."/>
            <person name="Song Z."/>
        </authorList>
    </citation>
    <scope>NUCLEOTIDE SEQUENCE</scope>
    <source>
        <strain evidence="2">EXF-8016</strain>
    </source>
</reference>
<accession>A0A9P8K3W1</accession>
<proteinExistence type="predicted"/>
<feature type="non-terminal residue" evidence="2">
    <location>
        <position position="1"/>
    </location>
</feature>
<dbReference type="InterPro" id="IPR001509">
    <property type="entry name" value="Epimerase_deHydtase"/>
</dbReference>
<dbReference type="PANTHER" id="PTHR48079:SF8">
    <property type="entry name" value="NAD(P)-BINDING DOMAIN-CONTAINING PROTEIN"/>
    <property type="match status" value="1"/>
</dbReference>
<dbReference type="EMBL" id="JAHFYH010000080">
    <property type="protein sequence ID" value="KAH0214708.1"/>
    <property type="molecule type" value="Genomic_DNA"/>
</dbReference>
<evidence type="ECO:0000259" key="1">
    <source>
        <dbReference type="Pfam" id="PF01370"/>
    </source>
</evidence>
<dbReference type="SUPFAM" id="SSF51735">
    <property type="entry name" value="NAD(P)-binding Rossmann-fold domains"/>
    <property type="match status" value="1"/>
</dbReference>
<evidence type="ECO:0000313" key="2">
    <source>
        <dbReference type="EMBL" id="KAH0214708.1"/>
    </source>
</evidence>
<reference evidence="2" key="2">
    <citation type="submission" date="2021-08" db="EMBL/GenBank/DDBJ databases">
        <authorList>
            <person name="Gostincar C."/>
            <person name="Sun X."/>
            <person name="Song Z."/>
            <person name="Gunde-Cimerman N."/>
        </authorList>
    </citation>
    <scope>NUCLEOTIDE SEQUENCE</scope>
    <source>
        <strain evidence="2">EXF-8016</strain>
    </source>
</reference>
<comment type="caution">
    <text evidence="2">The sequence shown here is derived from an EMBL/GenBank/DDBJ whole genome shotgun (WGS) entry which is preliminary data.</text>
</comment>
<dbReference type="GO" id="GO:0005737">
    <property type="term" value="C:cytoplasm"/>
    <property type="evidence" value="ECO:0007669"/>
    <property type="project" value="TreeGrafter"/>
</dbReference>
<protein>
    <recommendedName>
        <fullName evidence="1">NAD-dependent epimerase/dehydratase domain-containing protein</fullName>
    </recommendedName>
</protein>
<dbReference type="Proteomes" id="UP000767238">
    <property type="component" value="Unassembled WGS sequence"/>
</dbReference>
<organism evidence="2 3">
    <name type="scientific">Aureobasidium melanogenum</name>
    <name type="common">Aureobasidium pullulans var. melanogenum</name>
    <dbReference type="NCBI Taxonomy" id="46634"/>
    <lineage>
        <taxon>Eukaryota</taxon>
        <taxon>Fungi</taxon>
        <taxon>Dikarya</taxon>
        <taxon>Ascomycota</taxon>
        <taxon>Pezizomycotina</taxon>
        <taxon>Dothideomycetes</taxon>
        <taxon>Dothideomycetidae</taxon>
        <taxon>Dothideales</taxon>
        <taxon>Saccotheciaceae</taxon>
        <taxon>Aureobasidium</taxon>
    </lineage>
</organism>
<dbReference type="InterPro" id="IPR036291">
    <property type="entry name" value="NAD(P)-bd_dom_sf"/>
</dbReference>
<dbReference type="Pfam" id="PF01370">
    <property type="entry name" value="Epimerase"/>
    <property type="match status" value="1"/>
</dbReference>
<dbReference type="PANTHER" id="PTHR48079">
    <property type="entry name" value="PROTEIN YEEZ"/>
    <property type="match status" value="1"/>
</dbReference>
<dbReference type="GO" id="GO:0004029">
    <property type="term" value="F:aldehyde dehydrogenase (NAD+) activity"/>
    <property type="evidence" value="ECO:0007669"/>
    <property type="project" value="TreeGrafter"/>
</dbReference>
<dbReference type="AlphaFoldDB" id="A0A9P8K3W1"/>
<evidence type="ECO:0000313" key="3">
    <source>
        <dbReference type="Proteomes" id="UP000767238"/>
    </source>
</evidence>
<gene>
    <name evidence="2" type="ORF">KCV03_g8363</name>
</gene>
<feature type="domain" description="NAD-dependent epimerase/dehydratase" evidence="1">
    <location>
        <begin position="5"/>
        <end position="242"/>
    </location>
</feature>
<name>A0A9P8K3W1_AURME</name>
<sequence length="348" mass="38237">MTQRVFITGATGYIGGEILHEILATFGSLSVTALVRDAERAKAIADRHPQVTLVEGDLDSYQLIEDQVSQADIVISYAANNKHVPAVHSIGQGILKANRQSPVLWLQISGASLLSIPDIKEGRFGEVSSKVYDDWEDATEIRNLIDNNPARAVDQNVLDFARSHPEQVRTALIFPPIIFGRGRGLGNTKSIQIPSLCRTAIARHQSVYVGRGQACWGNVHIADLAKLAADLIHAHDQSQHKHDLWNKEGLYFPATGETTWYSIAETLSKVAERQGIKAPLSSISVKDADSLSDHGSILFGTNARSKPGRATRFLSYKKSKHSLEEEIPMAFRSELKEVQRVGSDSRSI</sequence>
<dbReference type="Gene3D" id="3.40.50.720">
    <property type="entry name" value="NAD(P)-binding Rossmann-like Domain"/>
    <property type="match status" value="2"/>
</dbReference>
<dbReference type="InterPro" id="IPR051783">
    <property type="entry name" value="NAD(P)-dependent_oxidoreduct"/>
</dbReference>
<dbReference type="OrthoDB" id="2130169at2759"/>